<proteinExistence type="predicted"/>
<dbReference type="InParanoid" id="A0A177CXS1"/>
<evidence type="ECO:0000313" key="2">
    <source>
        <dbReference type="Proteomes" id="UP000077069"/>
    </source>
</evidence>
<dbReference type="EMBL" id="KV441548">
    <property type="protein sequence ID" value="OAG12016.1"/>
    <property type="molecule type" value="Genomic_DNA"/>
</dbReference>
<reference evidence="1 2" key="1">
    <citation type="submission" date="2016-05" db="EMBL/GenBank/DDBJ databases">
        <title>Comparative analysis of secretome profiles of manganese(II)-oxidizing ascomycete fungi.</title>
        <authorList>
            <consortium name="DOE Joint Genome Institute"/>
            <person name="Zeiner C.A."/>
            <person name="Purvine S.O."/>
            <person name="Zink E.M."/>
            <person name="Wu S."/>
            <person name="Pasa-Tolic L."/>
            <person name="Chaput D.L."/>
            <person name="Haridas S."/>
            <person name="Grigoriev I.V."/>
            <person name="Santelli C.M."/>
            <person name="Hansel C.M."/>
        </authorList>
    </citation>
    <scope>NUCLEOTIDE SEQUENCE [LARGE SCALE GENOMIC DNA]</scope>
    <source>
        <strain evidence="1 2">AP3s5-JAC2a</strain>
    </source>
</reference>
<evidence type="ECO:0008006" key="3">
    <source>
        <dbReference type="Google" id="ProtNLM"/>
    </source>
</evidence>
<sequence>MVAYDLLRGTALAFITSLSLMPNTTTLDELRFDMAKIRAARAPNYTHTFGHNYFVSQTPPMKGTSDLEGFMMRVASMTLKLESETNEVKALAVDEVQGSVVARVSYQMKAPGQEPVENDLVWWLWMDAQGTKVERSMEFVDPVATQELQKRMTASNSTDAKC</sequence>
<name>A0A177CXS1_9PLEO</name>
<accession>A0A177CXS1</accession>
<dbReference type="RefSeq" id="XP_018042381.1">
    <property type="nucleotide sequence ID" value="XM_018179876.1"/>
</dbReference>
<dbReference type="OrthoDB" id="414540at2759"/>
<evidence type="ECO:0000313" key="1">
    <source>
        <dbReference type="EMBL" id="OAG12016.1"/>
    </source>
</evidence>
<dbReference type="AlphaFoldDB" id="A0A177CXS1"/>
<gene>
    <name evidence="1" type="ORF">CC84DRAFT_1170826</name>
</gene>
<protein>
    <recommendedName>
        <fullName evidence="3">SnoaL-like domain-containing protein</fullName>
    </recommendedName>
</protein>
<dbReference type="GeneID" id="28763362"/>
<keyword evidence="2" id="KW-1185">Reference proteome</keyword>
<organism evidence="1 2">
    <name type="scientific">Paraphaeosphaeria sporulosa</name>
    <dbReference type="NCBI Taxonomy" id="1460663"/>
    <lineage>
        <taxon>Eukaryota</taxon>
        <taxon>Fungi</taxon>
        <taxon>Dikarya</taxon>
        <taxon>Ascomycota</taxon>
        <taxon>Pezizomycotina</taxon>
        <taxon>Dothideomycetes</taxon>
        <taxon>Pleosporomycetidae</taxon>
        <taxon>Pleosporales</taxon>
        <taxon>Massarineae</taxon>
        <taxon>Didymosphaeriaceae</taxon>
        <taxon>Paraphaeosphaeria</taxon>
    </lineage>
</organism>
<dbReference type="Proteomes" id="UP000077069">
    <property type="component" value="Unassembled WGS sequence"/>
</dbReference>